<gene>
    <name evidence="3" type="ORF">VTK73DRAFT_2762</name>
</gene>
<evidence type="ECO:0000313" key="3">
    <source>
        <dbReference type="EMBL" id="KAL1882048.1"/>
    </source>
</evidence>
<name>A0ABR3Y1X6_9PEZI</name>
<keyword evidence="4" id="KW-1185">Reference proteome</keyword>
<sequence>MFRRQWSGLPEDPVFLADLRELGYFVNDVDEIRSVTDPTRYFKFFLTKNERWNERQRFAMHEAIEKIIHDRLETLGLAKIRLPLGSSAEDKHVLIFASLDISTKTRIIVIFGEPTQDLGILAQRVANGRGGLDKGSMVSVVREILSTQTCPEVAASSTRKTSVGPPAVVIANTGQLFWWPEGRRSLSETGRQGAPRASAVHWCRVFDPNKNCVPGNETTAAHIRSVFEAVRTLAQPDAMLDVIAVGDAADDVEEFFDANWSTCGRRLNSLALLGGFYKAENLRSEEFKVFLRERARAYIIHHDPLNFPVAGPEGKSKEMAFTTFGCPVFSAGETANMTELLLIETHKAILQWMQEVASTSGYRNPLVESSICAGPTQDEDAVRASDGWDNAWPSGCEPWSQYGSTPDKARAGNEASEAENDGRDARESVMNYAETRGLSSTAADMVAGLHDRKHKEPITASSGPYSSVLEDSSLHLLTKTQATGKNTVEAQIKGEVLSVVELAEELASQCLRDGVDEEEALE</sequence>
<proteinExistence type="predicted"/>
<evidence type="ECO:0000313" key="4">
    <source>
        <dbReference type="Proteomes" id="UP001586593"/>
    </source>
</evidence>
<dbReference type="InterPro" id="IPR048263">
    <property type="entry name" value="Arb2"/>
</dbReference>
<dbReference type="InterPro" id="IPR053858">
    <property type="entry name" value="Arb2_dom"/>
</dbReference>
<feature type="domain" description="Arb2" evidence="2">
    <location>
        <begin position="17"/>
        <end position="305"/>
    </location>
</feature>
<dbReference type="Proteomes" id="UP001586593">
    <property type="component" value="Unassembled WGS sequence"/>
</dbReference>
<dbReference type="EMBL" id="JAZHXJ010000018">
    <property type="protein sequence ID" value="KAL1882048.1"/>
    <property type="molecule type" value="Genomic_DNA"/>
</dbReference>
<reference evidence="3 4" key="1">
    <citation type="journal article" date="2024" name="Commun. Biol.">
        <title>Comparative genomic analysis of thermophilic fungi reveals convergent evolutionary adaptations and gene losses.</title>
        <authorList>
            <person name="Steindorff A.S."/>
            <person name="Aguilar-Pontes M.V."/>
            <person name="Robinson A.J."/>
            <person name="Andreopoulos B."/>
            <person name="LaButti K."/>
            <person name="Kuo A."/>
            <person name="Mondo S."/>
            <person name="Riley R."/>
            <person name="Otillar R."/>
            <person name="Haridas S."/>
            <person name="Lipzen A."/>
            <person name="Grimwood J."/>
            <person name="Schmutz J."/>
            <person name="Clum A."/>
            <person name="Reid I.D."/>
            <person name="Moisan M.C."/>
            <person name="Butler G."/>
            <person name="Nguyen T.T.M."/>
            <person name="Dewar K."/>
            <person name="Conant G."/>
            <person name="Drula E."/>
            <person name="Henrissat B."/>
            <person name="Hansel C."/>
            <person name="Singer S."/>
            <person name="Hutchinson M.I."/>
            <person name="de Vries R.P."/>
            <person name="Natvig D.O."/>
            <person name="Powell A.J."/>
            <person name="Tsang A."/>
            <person name="Grigoriev I.V."/>
        </authorList>
    </citation>
    <scope>NUCLEOTIDE SEQUENCE [LARGE SCALE GENOMIC DNA]</scope>
    <source>
        <strain evidence="3 4">ATCC 24622</strain>
    </source>
</reference>
<organism evidence="3 4">
    <name type="scientific">Phialemonium thermophilum</name>
    <dbReference type="NCBI Taxonomy" id="223376"/>
    <lineage>
        <taxon>Eukaryota</taxon>
        <taxon>Fungi</taxon>
        <taxon>Dikarya</taxon>
        <taxon>Ascomycota</taxon>
        <taxon>Pezizomycotina</taxon>
        <taxon>Sordariomycetes</taxon>
        <taxon>Sordariomycetidae</taxon>
        <taxon>Cephalothecales</taxon>
        <taxon>Cephalothecaceae</taxon>
        <taxon>Phialemonium</taxon>
    </lineage>
</organism>
<feature type="region of interest" description="Disordered" evidence="1">
    <location>
        <begin position="397"/>
        <end position="425"/>
    </location>
</feature>
<dbReference type="PANTHER" id="PTHR21357:SF4">
    <property type="entry name" value="FAM172 FAMILY PROTEIN HOMOLOG CG10038"/>
    <property type="match status" value="1"/>
</dbReference>
<evidence type="ECO:0000256" key="1">
    <source>
        <dbReference type="SAM" id="MobiDB-lite"/>
    </source>
</evidence>
<evidence type="ECO:0000259" key="2">
    <source>
        <dbReference type="Pfam" id="PF22749"/>
    </source>
</evidence>
<comment type="caution">
    <text evidence="3">The sequence shown here is derived from an EMBL/GenBank/DDBJ whole genome shotgun (WGS) entry which is preliminary data.</text>
</comment>
<protein>
    <recommendedName>
        <fullName evidence="2">Arb2 domain-containing protein</fullName>
    </recommendedName>
</protein>
<dbReference type="PANTHER" id="PTHR21357">
    <property type="entry name" value="FAM172 FAMILY PROTEIN HOMOLOG CG10038"/>
    <property type="match status" value="1"/>
</dbReference>
<dbReference type="Pfam" id="PF22749">
    <property type="entry name" value="Arb2"/>
    <property type="match status" value="1"/>
</dbReference>
<accession>A0ABR3Y1X6</accession>